<protein>
    <submittedName>
        <fullName evidence="2">Uncharacterized protein</fullName>
    </submittedName>
</protein>
<organism evidence="2 4">
    <name type="scientific">Mucilaginibacter rubeus</name>
    <dbReference type="NCBI Taxonomy" id="2027860"/>
    <lineage>
        <taxon>Bacteria</taxon>
        <taxon>Pseudomonadati</taxon>
        <taxon>Bacteroidota</taxon>
        <taxon>Sphingobacteriia</taxon>
        <taxon>Sphingobacteriales</taxon>
        <taxon>Sphingobacteriaceae</taxon>
        <taxon>Mucilaginibacter</taxon>
    </lineage>
</organism>
<accession>A0AAE6JCZ4</accession>
<dbReference type="AlphaFoldDB" id="A0AAE6JCZ4"/>
<evidence type="ECO:0000256" key="1">
    <source>
        <dbReference type="SAM" id="Phobius"/>
    </source>
</evidence>
<reference evidence="3 5" key="2">
    <citation type="submission" date="2021-03" db="EMBL/GenBank/DDBJ databases">
        <title>Mucilaginibacter strains isolated from gold and copper mining confer multi heavy-metal resistance.</title>
        <authorList>
            <person name="Li Y."/>
        </authorList>
    </citation>
    <scope>NUCLEOTIDE SEQUENCE [LARGE SCALE GENOMIC DNA]</scope>
    <source>
        <strain evidence="3 5">P2-4</strain>
    </source>
</reference>
<keyword evidence="1" id="KW-0812">Transmembrane</keyword>
<keyword evidence="5" id="KW-1185">Reference proteome</keyword>
<evidence type="ECO:0000313" key="5">
    <source>
        <dbReference type="Proteomes" id="UP000663940"/>
    </source>
</evidence>
<dbReference type="EMBL" id="CP043451">
    <property type="protein sequence ID" value="QEM03068.1"/>
    <property type="molecule type" value="Genomic_DNA"/>
</dbReference>
<dbReference type="Proteomes" id="UP000250557">
    <property type="component" value="Chromosome"/>
</dbReference>
<proteinExistence type="predicted"/>
<gene>
    <name evidence="2" type="ORF">DIU31_005860</name>
    <name evidence="3" type="ORF">J3L21_21860</name>
</gene>
<keyword evidence="1" id="KW-1133">Transmembrane helix</keyword>
<evidence type="ECO:0000313" key="4">
    <source>
        <dbReference type="Proteomes" id="UP000250557"/>
    </source>
</evidence>
<keyword evidence="1" id="KW-0472">Membrane</keyword>
<dbReference type="RefSeq" id="WP_112656748.1">
    <property type="nucleotide sequence ID" value="NZ_CP043451.1"/>
</dbReference>
<evidence type="ECO:0000313" key="3">
    <source>
        <dbReference type="EMBL" id="QTE48183.1"/>
    </source>
</evidence>
<dbReference type="Proteomes" id="UP000663940">
    <property type="component" value="Chromosome"/>
</dbReference>
<feature type="transmembrane region" description="Helical" evidence="1">
    <location>
        <begin position="20"/>
        <end position="48"/>
    </location>
</feature>
<sequence length="60" mass="5724">MGFSPMSNSEMVAANGGSFWGKLAAVVGGAILLVATGGSALFVAGAILSVGGGVEDLVNP</sequence>
<evidence type="ECO:0000313" key="2">
    <source>
        <dbReference type="EMBL" id="QEM03068.1"/>
    </source>
</evidence>
<name>A0AAE6JCZ4_9SPHI</name>
<dbReference type="EMBL" id="CP071880">
    <property type="protein sequence ID" value="QTE48183.1"/>
    <property type="molecule type" value="Genomic_DNA"/>
</dbReference>
<reference evidence="2 4" key="1">
    <citation type="submission" date="2019-08" db="EMBL/GenBank/DDBJ databases">
        <title>Comparative genome analysis confer to the adaptation heavy metal polluted environment.</title>
        <authorList>
            <person name="Li Y."/>
        </authorList>
    </citation>
    <scope>NUCLEOTIDE SEQUENCE [LARGE SCALE GENOMIC DNA]</scope>
    <source>
        <strain evidence="2 4">P2</strain>
    </source>
</reference>